<dbReference type="AlphaFoldDB" id="A0A7W8HXU2"/>
<dbReference type="Proteomes" id="UP000566663">
    <property type="component" value="Unassembled WGS sequence"/>
</dbReference>
<dbReference type="EMBL" id="JACHFZ010000001">
    <property type="protein sequence ID" value="MBB5290927.1"/>
    <property type="molecule type" value="Genomic_DNA"/>
</dbReference>
<sequence>MPAHEGEIESVFGVAAPQVWRTRLQHADIVIAVLGAFALAWTADQLTGRRGLFATSLVSGVAAVAGWFLAIRVFAVSTMDGWTWVGWSLAASVIALAAFFLFRTKR</sequence>
<keyword evidence="1" id="KW-1133">Transmembrane helix</keyword>
<reference evidence="2 3" key="1">
    <citation type="submission" date="2020-08" db="EMBL/GenBank/DDBJ databases">
        <title>Genomic Encyclopedia of Type Strains, Phase IV (KMG-IV): sequencing the most valuable type-strain genomes for metagenomic binning, comparative biology and taxonomic classification.</title>
        <authorList>
            <person name="Goeker M."/>
        </authorList>
    </citation>
    <scope>NUCLEOTIDE SEQUENCE [LARGE SCALE GENOMIC DNA]</scope>
    <source>
        <strain evidence="2 3">DSM 25335</strain>
    </source>
</reference>
<feature type="transmembrane region" description="Helical" evidence="1">
    <location>
        <begin position="24"/>
        <end position="41"/>
    </location>
</feature>
<feature type="transmembrane region" description="Helical" evidence="1">
    <location>
        <begin position="81"/>
        <end position="102"/>
    </location>
</feature>
<accession>A0A7W8HXU2</accession>
<keyword evidence="3" id="KW-1185">Reference proteome</keyword>
<keyword evidence="1" id="KW-0472">Membrane</keyword>
<evidence type="ECO:0000313" key="2">
    <source>
        <dbReference type="EMBL" id="MBB5290927.1"/>
    </source>
</evidence>
<protein>
    <recommendedName>
        <fullName evidence="4">Transglycosylase</fullName>
    </recommendedName>
</protein>
<proteinExistence type="predicted"/>
<gene>
    <name evidence="2" type="ORF">HNQ67_000423</name>
</gene>
<evidence type="ECO:0000256" key="1">
    <source>
        <dbReference type="SAM" id="Phobius"/>
    </source>
</evidence>
<comment type="caution">
    <text evidence="2">The sequence shown here is derived from an EMBL/GenBank/DDBJ whole genome shotgun (WGS) entry which is preliminary data.</text>
</comment>
<organism evidence="2 3">
    <name type="scientific">Brevundimonas basaltis</name>
    <dbReference type="NCBI Taxonomy" id="472166"/>
    <lineage>
        <taxon>Bacteria</taxon>
        <taxon>Pseudomonadati</taxon>
        <taxon>Pseudomonadota</taxon>
        <taxon>Alphaproteobacteria</taxon>
        <taxon>Caulobacterales</taxon>
        <taxon>Caulobacteraceae</taxon>
        <taxon>Brevundimonas</taxon>
    </lineage>
</organism>
<evidence type="ECO:0000313" key="3">
    <source>
        <dbReference type="Proteomes" id="UP000566663"/>
    </source>
</evidence>
<evidence type="ECO:0008006" key="4">
    <source>
        <dbReference type="Google" id="ProtNLM"/>
    </source>
</evidence>
<name>A0A7W8HXU2_9CAUL</name>
<keyword evidence="1" id="KW-0812">Transmembrane</keyword>
<feature type="transmembrane region" description="Helical" evidence="1">
    <location>
        <begin position="53"/>
        <end position="75"/>
    </location>
</feature>
<dbReference type="RefSeq" id="WP_246347399.1">
    <property type="nucleotide sequence ID" value="NZ_BAAAFF010000004.1"/>
</dbReference>